<reference evidence="3" key="1">
    <citation type="journal article" date="2019" name="Int. J. Syst. Evol. Microbiol.">
        <title>The Global Catalogue of Microorganisms (GCM) 10K type strain sequencing project: providing services to taxonomists for standard genome sequencing and annotation.</title>
        <authorList>
            <consortium name="The Broad Institute Genomics Platform"/>
            <consortium name="The Broad Institute Genome Sequencing Center for Infectious Disease"/>
            <person name="Wu L."/>
            <person name="Ma J."/>
        </authorList>
    </citation>
    <scope>NUCLEOTIDE SEQUENCE [LARGE SCALE GENOMIC DNA]</scope>
    <source>
        <strain evidence="3">JCM 31486</strain>
    </source>
</reference>
<evidence type="ECO:0000313" key="2">
    <source>
        <dbReference type="EMBL" id="MFD1045450.1"/>
    </source>
</evidence>
<dbReference type="Proteomes" id="UP001597045">
    <property type="component" value="Unassembled WGS sequence"/>
</dbReference>
<evidence type="ECO:0000259" key="1">
    <source>
        <dbReference type="Pfam" id="PF13474"/>
    </source>
</evidence>
<gene>
    <name evidence="2" type="ORF">ACFQ1S_07545</name>
</gene>
<dbReference type="Gene3D" id="3.10.450.50">
    <property type="match status" value="1"/>
</dbReference>
<dbReference type="EMBL" id="JBHTIS010000304">
    <property type="protein sequence ID" value="MFD1045450.1"/>
    <property type="molecule type" value="Genomic_DNA"/>
</dbReference>
<sequence length="130" mass="14199">MDTVLDLVQQWAAAELAGDADALTELLDENFAGIGPVGFVLNREQWAGRHRDGNLTNHAIEIIDPQLTHYGDTVIVRAVMDQKTTARGRDTSGSFRIGVVAVRRGEQWVIAHLQLSGPMITPGEVPPFAR</sequence>
<dbReference type="InterPro" id="IPR037401">
    <property type="entry name" value="SnoaL-like"/>
</dbReference>
<dbReference type="SUPFAM" id="SSF54427">
    <property type="entry name" value="NTF2-like"/>
    <property type="match status" value="1"/>
</dbReference>
<evidence type="ECO:0000313" key="3">
    <source>
        <dbReference type="Proteomes" id="UP001597045"/>
    </source>
</evidence>
<dbReference type="Pfam" id="PF13474">
    <property type="entry name" value="SnoaL_3"/>
    <property type="match status" value="1"/>
</dbReference>
<organism evidence="2 3">
    <name type="scientific">Kibdelosporangium lantanae</name>
    <dbReference type="NCBI Taxonomy" id="1497396"/>
    <lineage>
        <taxon>Bacteria</taxon>
        <taxon>Bacillati</taxon>
        <taxon>Actinomycetota</taxon>
        <taxon>Actinomycetes</taxon>
        <taxon>Pseudonocardiales</taxon>
        <taxon>Pseudonocardiaceae</taxon>
        <taxon>Kibdelosporangium</taxon>
    </lineage>
</organism>
<keyword evidence="3" id="KW-1185">Reference proteome</keyword>
<name>A0ABW3M444_9PSEU</name>
<comment type="caution">
    <text evidence="2">The sequence shown here is derived from an EMBL/GenBank/DDBJ whole genome shotgun (WGS) entry which is preliminary data.</text>
</comment>
<feature type="domain" description="SnoaL-like" evidence="1">
    <location>
        <begin position="4"/>
        <end position="118"/>
    </location>
</feature>
<proteinExistence type="predicted"/>
<protein>
    <submittedName>
        <fullName evidence="2">Nuclear transport factor 2 family protein</fullName>
    </submittedName>
</protein>
<dbReference type="InterPro" id="IPR032710">
    <property type="entry name" value="NTF2-like_dom_sf"/>
</dbReference>
<accession>A0ABW3M444</accession>